<evidence type="ECO:0000256" key="7">
    <source>
        <dbReference type="ARBA" id="ARBA00024799"/>
    </source>
</evidence>
<gene>
    <name evidence="10" type="primary">gatB</name>
    <name evidence="13" type="ORF">UR23_C0004G0010</name>
</gene>
<evidence type="ECO:0000256" key="9">
    <source>
        <dbReference type="ARBA" id="ARBA00047913"/>
    </source>
</evidence>
<dbReference type="PANTHER" id="PTHR11659:SF0">
    <property type="entry name" value="GLUTAMYL-TRNA(GLN) AMIDOTRANSFERASE SUBUNIT B, MITOCHONDRIAL"/>
    <property type="match status" value="1"/>
</dbReference>
<dbReference type="GO" id="GO:0005524">
    <property type="term" value="F:ATP binding"/>
    <property type="evidence" value="ECO:0007669"/>
    <property type="project" value="UniProtKB-KW"/>
</dbReference>
<dbReference type="PROSITE" id="PS01234">
    <property type="entry name" value="GATB"/>
    <property type="match status" value="1"/>
</dbReference>
<dbReference type="GO" id="GO:0050567">
    <property type="term" value="F:glutaminyl-tRNA synthase (glutamine-hydrolyzing) activity"/>
    <property type="evidence" value="ECO:0007669"/>
    <property type="project" value="UniProtKB-UniRule"/>
</dbReference>
<feature type="compositionally biased region" description="Basic and acidic residues" evidence="11">
    <location>
        <begin position="272"/>
        <end position="281"/>
    </location>
</feature>
<dbReference type="Pfam" id="PF02934">
    <property type="entry name" value="GatB_N"/>
    <property type="match status" value="1"/>
</dbReference>
<dbReference type="InterPro" id="IPR017958">
    <property type="entry name" value="Gln-tRNA_amidoTrfase_suB_CS"/>
</dbReference>
<keyword evidence="3 10" id="KW-0436">Ligase</keyword>
<comment type="subunit">
    <text evidence="2 10">Heterotrimer of A, B and C subunits.</text>
</comment>
<comment type="catalytic activity">
    <reaction evidence="9 10">
        <text>L-glutamyl-tRNA(Gln) + L-glutamine + ATP + H2O = L-glutaminyl-tRNA(Gln) + L-glutamate + ADP + phosphate + H(+)</text>
        <dbReference type="Rhea" id="RHEA:17521"/>
        <dbReference type="Rhea" id="RHEA-COMP:9681"/>
        <dbReference type="Rhea" id="RHEA-COMP:9684"/>
        <dbReference type="ChEBI" id="CHEBI:15377"/>
        <dbReference type="ChEBI" id="CHEBI:15378"/>
        <dbReference type="ChEBI" id="CHEBI:29985"/>
        <dbReference type="ChEBI" id="CHEBI:30616"/>
        <dbReference type="ChEBI" id="CHEBI:43474"/>
        <dbReference type="ChEBI" id="CHEBI:58359"/>
        <dbReference type="ChEBI" id="CHEBI:78520"/>
        <dbReference type="ChEBI" id="CHEBI:78521"/>
        <dbReference type="ChEBI" id="CHEBI:456216"/>
    </reaction>
</comment>
<dbReference type="InterPro" id="IPR023168">
    <property type="entry name" value="GatB_Yqey_C_2"/>
</dbReference>
<dbReference type="NCBIfam" id="NF004012">
    <property type="entry name" value="PRK05477.1-2"/>
    <property type="match status" value="1"/>
</dbReference>
<dbReference type="Proteomes" id="UP000034349">
    <property type="component" value="Unassembled WGS sequence"/>
</dbReference>
<dbReference type="InterPro" id="IPR003789">
    <property type="entry name" value="Asn/Gln_tRNA_amidoTrase-B-like"/>
</dbReference>
<dbReference type="Pfam" id="PF02637">
    <property type="entry name" value="GatB_Yqey"/>
    <property type="match status" value="1"/>
</dbReference>
<evidence type="ECO:0000256" key="5">
    <source>
        <dbReference type="ARBA" id="ARBA00022840"/>
    </source>
</evidence>
<dbReference type="GO" id="GO:0050566">
    <property type="term" value="F:asparaginyl-tRNA synthase (glutamine-hydrolyzing) activity"/>
    <property type="evidence" value="ECO:0007669"/>
    <property type="project" value="RHEA"/>
</dbReference>
<dbReference type="Gene3D" id="1.10.10.410">
    <property type="match status" value="1"/>
</dbReference>
<comment type="similarity">
    <text evidence="1 10">Belongs to the GatB/GatE family. GatB subfamily.</text>
</comment>
<dbReference type="InterPro" id="IPR006075">
    <property type="entry name" value="Asn/Gln-tRNA_Trfase_suB/E_cat"/>
</dbReference>
<dbReference type="InterPro" id="IPR018027">
    <property type="entry name" value="Asn/Gln_amidotransferase"/>
</dbReference>
<evidence type="ECO:0000256" key="3">
    <source>
        <dbReference type="ARBA" id="ARBA00022598"/>
    </source>
</evidence>
<dbReference type="SMART" id="SM00845">
    <property type="entry name" value="GatB_Yqey"/>
    <property type="match status" value="1"/>
</dbReference>
<dbReference type="PATRIC" id="fig|1618475.3.peg.64"/>
<dbReference type="EC" id="6.3.5.-" evidence="10"/>
<evidence type="ECO:0000313" key="14">
    <source>
        <dbReference type="Proteomes" id="UP000034349"/>
    </source>
</evidence>
<dbReference type="EMBL" id="LBOK01000004">
    <property type="protein sequence ID" value="KKP37388.1"/>
    <property type="molecule type" value="Genomic_DNA"/>
</dbReference>
<evidence type="ECO:0000256" key="11">
    <source>
        <dbReference type="SAM" id="MobiDB-lite"/>
    </source>
</evidence>
<dbReference type="FunFam" id="1.10.10.410:FF:000001">
    <property type="entry name" value="Aspartyl/glutamyl-tRNA(Asn/Gln) amidotransferase subunit B"/>
    <property type="match status" value="1"/>
</dbReference>
<accession>A0A0F9Z0X9</accession>
<name>A0A0F9Z0X9_9BACT</name>
<evidence type="ECO:0000256" key="8">
    <source>
        <dbReference type="ARBA" id="ARBA00047380"/>
    </source>
</evidence>
<keyword evidence="6 10" id="KW-0648">Protein biosynthesis</keyword>
<keyword evidence="5 10" id="KW-0067">ATP-binding</keyword>
<comment type="function">
    <text evidence="7 10">Allows the formation of correctly charged Asn-tRNA(Asn) or Gln-tRNA(Gln) through the transamidation of misacylated Asp-tRNA(Asn) or Glu-tRNA(Gln) in organisms which lack either or both of asparaginyl-tRNA or glutaminyl-tRNA synthetases. The reaction takes place in the presence of glutamine and ATP through an activated phospho-Asp-tRNA(Asn) or phospho-Glu-tRNA(Gln).</text>
</comment>
<evidence type="ECO:0000256" key="6">
    <source>
        <dbReference type="ARBA" id="ARBA00022917"/>
    </source>
</evidence>
<dbReference type="InterPro" id="IPR014746">
    <property type="entry name" value="Gln_synth/guanido_kin_cat_dom"/>
</dbReference>
<keyword evidence="4 10" id="KW-0547">Nucleotide-binding</keyword>
<keyword evidence="13" id="KW-0808">Transferase</keyword>
<dbReference type="GO" id="GO:0006412">
    <property type="term" value="P:translation"/>
    <property type="evidence" value="ECO:0007669"/>
    <property type="project" value="UniProtKB-UniRule"/>
</dbReference>
<proteinExistence type="inferred from homology"/>
<dbReference type="NCBIfam" id="NF004014">
    <property type="entry name" value="PRK05477.1-4"/>
    <property type="match status" value="1"/>
</dbReference>
<dbReference type="SUPFAM" id="SSF89095">
    <property type="entry name" value="GatB/YqeY motif"/>
    <property type="match status" value="2"/>
</dbReference>
<comment type="catalytic activity">
    <reaction evidence="8 10">
        <text>L-aspartyl-tRNA(Asn) + L-glutamine + ATP + H2O = L-asparaginyl-tRNA(Asn) + L-glutamate + ADP + phosphate + 2 H(+)</text>
        <dbReference type="Rhea" id="RHEA:14513"/>
        <dbReference type="Rhea" id="RHEA-COMP:9674"/>
        <dbReference type="Rhea" id="RHEA-COMP:9677"/>
        <dbReference type="ChEBI" id="CHEBI:15377"/>
        <dbReference type="ChEBI" id="CHEBI:15378"/>
        <dbReference type="ChEBI" id="CHEBI:29985"/>
        <dbReference type="ChEBI" id="CHEBI:30616"/>
        <dbReference type="ChEBI" id="CHEBI:43474"/>
        <dbReference type="ChEBI" id="CHEBI:58359"/>
        <dbReference type="ChEBI" id="CHEBI:78515"/>
        <dbReference type="ChEBI" id="CHEBI:78516"/>
        <dbReference type="ChEBI" id="CHEBI:456216"/>
    </reaction>
</comment>
<dbReference type="InterPro" id="IPR017959">
    <property type="entry name" value="Asn/Gln-tRNA_amidoTrfase_suB/E"/>
</dbReference>
<dbReference type="AlphaFoldDB" id="A0A0F9Z0X9"/>
<dbReference type="GO" id="GO:0070681">
    <property type="term" value="P:glutaminyl-tRNAGln biosynthesis via transamidation"/>
    <property type="evidence" value="ECO:0007669"/>
    <property type="project" value="TreeGrafter"/>
</dbReference>
<evidence type="ECO:0000256" key="2">
    <source>
        <dbReference type="ARBA" id="ARBA00011123"/>
    </source>
</evidence>
<sequence>MKRIISHKFQVIIGLEVHAQLNTKTKLFCRSKNDSRESMPNTNICSVCMGHPGVLPTLNKEAVDKIIRAGLSLECKINKFAKFDRKNYFYPDLPKGYQISQYDKPFCLSGKFMLKSGKIINITRIHLEEDAGKLVHEKAGESLVDYNRAGAPLIELVTAPDFSSIEEVLEFAKGLQLLWRYLGISYANMELGEFRVEPNISIKKLQNSIRKLSDKVQENSKVRIQKLKQDNGLPDYKVELKNLNSFKVVKDALQYEIERQIKALENNEKLHQETRSWDEKRKKTISQRKKEGESDYRYFTEPDLPGISLTDEYIEKIKKEIPELPKERENRFILEYNLPLNDVLSLIINKELGEYFEKVVSELRSWERSIERPEVIETHMPRLIKLVANYLITEIGDKIYDLGFKISAENFAELVVLTHQGKITSTGAQNVLNEMIKTGNDPHNIIQEHDLNQISDKGELENIIKEVISNNKKPVNDYKAGKQSAIQFLVGQVMAKSRGKANPKIAEEMLKKEL</sequence>
<dbReference type="HAMAP" id="MF_00121">
    <property type="entry name" value="GatB"/>
    <property type="match status" value="1"/>
</dbReference>
<evidence type="ECO:0000256" key="10">
    <source>
        <dbReference type="HAMAP-Rule" id="MF_00121"/>
    </source>
</evidence>
<evidence type="ECO:0000313" key="13">
    <source>
        <dbReference type="EMBL" id="KKP37388.1"/>
    </source>
</evidence>
<feature type="region of interest" description="Disordered" evidence="11">
    <location>
        <begin position="272"/>
        <end position="292"/>
    </location>
</feature>
<feature type="domain" description="Asn/Gln amidotransferase" evidence="12">
    <location>
        <begin position="354"/>
        <end position="514"/>
    </location>
</feature>
<protein>
    <recommendedName>
        <fullName evidence="10">Aspartyl/glutamyl-tRNA(Asn/Gln) amidotransferase subunit B</fullName>
        <shortName evidence="10">Asp/Glu-ADT subunit B</shortName>
        <ecNumber evidence="10">6.3.5.-</ecNumber>
    </recommendedName>
</protein>
<dbReference type="InterPro" id="IPR004413">
    <property type="entry name" value="GatB"/>
</dbReference>
<evidence type="ECO:0000259" key="12">
    <source>
        <dbReference type="SMART" id="SM00845"/>
    </source>
</evidence>
<reference evidence="13 14" key="1">
    <citation type="journal article" date="2015" name="Nature">
        <title>rRNA introns, odd ribosomes, and small enigmatic genomes across a large radiation of phyla.</title>
        <authorList>
            <person name="Brown C.T."/>
            <person name="Hug L.A."/>
            <person name="Thomas B.C."/>
            <person name="Sharon I."/>
            <person name="Castelle C.J."/>
            <person name="Singh A."/>
            <person name="Wilkins M.J."/>
            <person name="Williams K.H."/>
            <person name="Banfield J.F."/>
        </authorList>
    </citation>
    <scope>NUCLEOTIDE SEQUENCE [LARGE SCALE GENOMIC DNA]</scope>
</reference>
<organism evidence="13 14">
    <name type="scientific">Candidatus Roizmanbacteria bacterium GW2011_GWA2_32_13</name>
    <dbReference type="NCBI Taxonomy" id="1618475"/>
    <lineage>
        <taxon>Bacteria</taxon>
        <taxon>Candidatus Roizmaniibacteriota</taxon>
    </lineage>
</organism>
<evidence type="ECO:0000256" key="1">
    <source>
        <dbReference type="ARBA" id="ARBA00005306"/>
    </source>
</evidence>
<evidence type="ECO:0000256" key="4">
    <source>
        <dbReference type="ARBA" id="ARBA00022741"/>
    </source>
</evidence>
<dbReference type="NCBIfam" id="TIGR00133">
    <property type="entry name" value="gatB"/>
    <property type="match status" value="1"/>
</dbReference>
<dbReference type="GO" id="GO:0016740">
    <property type="term" value="F:transferase activity"/>
    <property type="evidence" value="ECO:0007669"/>
    <property type="project" value="UniProtKB-KW"/>
</dbReference>
<dbReference type="PANTHER" id="PTHR11659">
    <property type="entry name" value="GLUTAMYL-TRNA GLN AMIDOTRANSFERASE SUBUNIT B MITOCHONDRIAL AND PROKARYOTIC PET112-RELATED"/>
    <property type="match status" value="1"/>
</dbReference>
<comment type="caution">
    <text evidence="13">The sequence shown here is derived from an EMBL/GenBank/DDBJ whole genome shotgun (WGS) entry which is preliminary data.</text>
</comment>
<dbReference type="SUPFAM" id="SSF55931">
    <property type="entry name" value="Glutamine synthetase/guanido kinase"/>
    <property type="match status" value="1"/>
</dbReference>